<evidence type="ECO:0000256" key="1">
    <source>
        <dbReference type="ARBA" id="ARBA00023015"/>
    </source>
</evidence>
<keyword evidence="2" id="KW-0238">DNA-binding</keyword>
<gene>
    <name evidence="5" type="ORF">mvi_01070</name>
</gene>
<evidence type="ECO:0000259" key="4">
    <source>
        <dbReference type="PROSITE" id="PS50995"/>
    </source>
</evidence>
<dbReference type="AlphaFoldDB" id="A0A8H9C3B3"/>
<dbReference type="InterPro" id="IPR036388">
    <property type="entry name" value="WH-like_DNA-bd_sf"/>
</dbReference>
<dbReference type="Gene3D" id="1.10.10.10">
    <property type="entry name" value="Winged helix-like DNA-binding domain superfamily/Winged helix DNA-binding domain"/>
    <property type="match status" value="1"/>
</dbReference>
<dbReference type="InterPro" id="IPR000835">
    <property type="entry name" value="HTH_MarR-typ"/>
</dbReference>
<keyword evidence="3" id="KW-0804">Transcription</keyword>
<evidence type="ECO:0000256" key="2">
    <source>
        <dbReference type="ARBA" id="ARBA00023125"/>
    </source>
</evidence>
<organism evidence="5 6">
    <name type="scientific">Methylobacterium indicum</name>
    <dbReference type="NCBI Taxonomy" id="1775910"/>
    <lineage>
        <taxon>Bacteria</taxon>
        <taxon>Pseudomonadati</taxon>
        <taxon>Pseudomonadota</taxon>
        <taxon>Alphaproteobacteria</taxon>
        <taxon>Hyphomicrobiales</taxon>
        <taxon>Methylobacteriaceae</taxon>
        <taxon>Methylobacterium</taxon>
    </lineage>
</organism>
<dbReference type="GO" id="GO:0003677">
    <property type="term" value="F:DNA binding"/>
    <property type="evidence" value="ECO:0007669"/>
    <property type="project" value="UniProtKB-KW"/>
</dbReference>
<dbReference type="Proteomes" id="UP000663508">
    <property type="component" value="Chromosome"/>
</dbReference>
<dbReference type="SMART" id="SM00347">
    <property type="entry name" value="HTH_MARR"/>
    <property type="match status" value="1"/>
</dbReference>
<dbReference type="KEGG" id="mind:mvi_01070"/>
<dbReference type="PRINTS" id="PR00598">
    <property type="entry name" value="HTHMARR"/>
</dbReference>
<reference evidence="5" key="1">
    <citation type="submission" date="2020-11" db="EMBL/GenBank/DDBJ databases">
        <title>Complete genome sequence of a novel pathogenic Methylobacterium strain isolated from rice in Vietnam.</title>
        <authorList>
            <person name="Lai K."/>
            <person name="Okazaki S."/>
            <person name="Higashi K."/>
            <person name="Mori H."/>
            <person name="Toyoda A."/>
            <person name="Kurokawa K."/>
        </authorList>
    </citation>
    <scope>NUCLEOTIDE SEQUENCE</scope>
    <source>
        <strain evidence="5">VL1</strain>
    </source>
</reference>
<sequence>MKPLSTASEPLAVHGGADEPSPALRLATFMPYRLNVLATVISEGLAQLYAERFLLDIPGWRVLATIGEFGEITAKSIGQHAHMNKVKVSRAVADLEARGWIERQQNPDDMRESFLTLTVEGQRNYREIVPLAHSYEARLRANLNEQEQQIFDLVIDKILASVSARETHEK</sequence>
<protein>
    <submittedName>
        <fullName evidence="5">MarR family transcriptional regulator</fullName>
    </submittedName>
</protein>
<name>A0A8H9C3B3_9HYPH</name>
<keyword evidence="1" id="KW-0805">Transcription regulation</keyword>
<dbReference type="PANTHER" id="PTHR35790:SF4">
    <property type="entry name" value="HTH-TYPE TRANSCRIPTIONAL REGULATOR PCHR"/>
    <property type="match status" value="1"/>
</dbReference>
<feature type="domain" description="HTH marR-type" evidence="4">
    <location>
        <begin position="27"/>
        <end position="160"/>
    </location>
</feature>
<accession>A0A8H9C3B3</accession>
<dbReference type="PANTHER" id="PTHR35790">
    <property type="entry name" value="HTH-TYPE TRANSCRIPTIONAL REGULATOR PCHR"/>
    <property type="match status" value="1"/>
</dbReference>
<evidence type="ECO:0000313" key="6">
    <source>
        <dbReference type="Proteomes" id="UP000663508"/>
    </source>
</evidence>
<evidence type="ECO:0000256" key="3">
    <source>
        <dbReference type="ARBA" id="ARBA00023163"/>
    </source>
</evidence>
<dbReference type="Pfam" id="PF01047">
    <property type="entry name" value="MarR"/>
    <property type="match status" value="1"/>
</dbReference>
<dbReference type="GO" id="GO:0003700">
    <property type="term" value="F:DNA-binding transcription factor activity"/>
    <property type="evidence" value="ECO:0007669"/>
    <property type="project" value="InterPro"/>
</dbReference>
<dbReference type="SUPFAM" id="SSF46785">
    <property type="entry name" value="Winged helix' DNA-binding domain"/>
    <property type="match status" value="1"/>
</dbReference>
<dbReference type="RefSeq" id="WP_207180825.1">
    <property type="nucleotide sequence ID" value="NZ_AP024145.1"/>
</dbReference>
<dbReference type="InterPro" id="IPR052067">
    <property type="entry name" value="Metal_resp_HTH_trans_reg"/>
</dbReference>
<dbReference type="InterPro" id="IPR036390">
    <property type="entry name" value="WH_DNA-bd_sf"/>
</dbReference>
<dbReference type="PROSITE" id="PS50995">
    <property type="entry name" value="HTH_MARR_2"/>
    <property type="match status" value="1"/>
</dbReference>
<proteinExistence type="predicted"/>
<dbReference type="EMBL" id="AP024145">
    <property type="protein sequence ID" value="BCM81646.1"/>
    <property type="molecule type" value="Genomic_DNA"/>
</dbReference>
<evidence type="ECO:0000313" key="5">
    <source>
        <dbReference type="EMBL" id="BCM81646.1"/>
    </source>
</evidence>